<reference evidence="2" key="2">
    <citation type="submission" date="2025-09" db="UniProtKB">
        <authorList>
            <consortium name="Ensembl"/>
        </authorList>
    </citation>
    <scope>IDENTIFICATION</scope>
</reference>
<keyword evidence="1" id="KW-0472">Membrane</keyword>
<evidence type="ECO:0000313" key="2">
    <source>
        <dbReference type="Ensembl" id="ENSPMEP00000023511.1"/>
    </source>
</evidence>
<keyword evidence="3" id="KW-1185">Reference proteome</keyword>
<dbReference type="Ensembl" id="ENSPMET00000009972.1">
    <property type="protein sequence ID" value="ENSPMEP00000023511.1"/>
    <property type="gene ID" value="ENSPMEG00000005178.1"/>
</dbReference>
<keyword evidence="1" id="KW-1133">Transmembrane helix</keyword>
<organism evidence="2 3">
    <name type="scientific">Poecilia mexicana</name>
    <dbReference type="NCBI Taxonomy" id="48701"/>
    <lineage>
        <taxon>Eukaryota</taxon>
        <taxon>Metazoa</taxon>
        <taxon>Chordata</taxon>
        <taxon>Craniata</taxon>
        <taxon>Vertebrata</taxon>
        <taxon>Euteleostomi</taxon>
        <taxon>Actinopterygii</taxon>
        <taxon>Neopterygii</taxon>
        <taxon>Teleostei</taxon>
        <taxon>Neoteleostei</taxon>
        <taxon>Acanthomorphata</taxon>
        <taxon>Ovalentaria</taxon>
        <taxon>Atherinomorphae</taxon>
        <taxon>Cyprinodontiformes</taxon>
        <taxon>Poeciliidae</taxon>
        <taxon>Poeciliinae</taxon>
        <taxon>Poecilia</taxon>
    </lineage>
</organism>
<dbReference type="Proteomes" id="UP000261480">
    <property type="component" value="Unplaced"/>
</dbReference>
<accession>A0A3B3Y824</accession>
<name>A0A3B3Y824_9TELE</name>
<reference evidence="2" key="1">
    <citation type="submission" date="2025-08" db="UniProtKB">
        <authorList>
            <consortium name="Ensembl"/>
        </authorList>
    </citation>
    <scope>IDENTIFICATION</scope>
</reference>
<evidence type="ECO:0000313" key="3">
    <source>
        <dbReference type="Proteomes" id="UP000261480"/>
    </source>
</evidence>
<evidence type="ECO:0000256" key="1">
    <source>
        <dbReference type="SAM" id="Phobius"/>
    </source>
</evidence>
<sequence length="78" mass="9229">MTWSVETQKPQIHCLRKLEYHVTLVPSFFGTSAFWYLILLKSTKKKHFCLWSYVYQLDFLLGRPCAAQPRADPQRGHD</sequence>
<protein>
    <submittedName>
        <fullName evidence="2">Uncharacterized protein</fullName>
    </submittedName>
</protein>
<dbReference type="AlphaFoldDB" id="A0A3B3Y824"/>
<keyword evidence="1" id="KW-0812">Transmembrane</keyword>
<proteinExistence type="predicted"/>
<feature type="transmembrane region" description="Helical" evidence="1">
    <location>
        <begin position="20"/>
        <end position="40"/>
    </location>
</feature>